<protein>
    <recommendedName>
        <fullName evidence="4">3-oxoacyl-[acyl-carrier-protein] reductase</fullName>
    </recommendedName>
</protein>
<reference evidence="3" key="1">
    <citation type="journal article" date="2015" name="Nature">
        <title>Complex archaea that bridge the gap between prokaryotes and eukaryotes.</title>
        <authorList>
            <person name="Spang A."/>
            <person name="Saw J.H."/>
            <person name="Jorgensen S.L."/>
            <person name="Zaremba-Niedzwiedzka K."/>
            <person name="Martijn J."/>
            <person name="Lind A.E."/>
            <person name="van Eijk R."/>
            <person name="Schleper C."/>
            <person name="Guy L."/>
            <person name="Ettema T.J."/>
        </authorList>
    </citation>
    <scope>NUCLEOTIDE SEQUENCE</scope>
</reference>
<dbReference type="PRINTS" id="PR00081">
    <property type="entry name" value="GDHRDH"/>
</dbReference>
<evidence type="ECO:0000256" key="1">
    <source>
        <dbReference type="ARBA" id="ARBA00006484"/>
    </source>
</evidence>
<dbReference type="InterPro" id="IPR002347">
    <property type="entry name" value="SDR_fam"/>
</dbReference>
<accession>A0A0F8YFZ9</accession>
<dbReference type="PROSITE" id="PS00061">
    <property type="entry name" value="ADH_SHORT"/>
    <property type="match status" value="1"/>
</dbReference>
<dbReference type="Gene3D" id="3.40.50.720">
    <property type="entry name" value="NAD(P)-binding Rossmann-like Domain"/>
    <property type="match status" value="1"/>
</dbReference>
<dbReference type="GO" id="GO:0016616">
    <property type="term" value="F:oxidoreductase activity, acting on the CH-OH group of donors, NAD or NADP as acceptor"/>
    <property type="evidence" value="ECO:0007669"/>
    <property type="project" value="TreeGrafter"/>
</dbReference>
<dbReference type="EMBL" id="LAZR01057173">
    <property type="protein sequence ID" value="KKK72615.1"/>
    <property type="molecule type" value="Genomic_DNA"/>
</dbReference>
<dbReference type="Pfam" id="PF13561">
    <property type="entry name" value="adh_short_C2"/>
    <property type="match status" value="1"/>
</dbReference>
<evidence type="ECO:0000313" key="3">
    <source>
        <dbReference type="EMBL" id="KKK72615.1"/>
    </source>
</evidence>
<keyword evidence="2" id="KW-0560">Oxidoreductase</keyword>
<comment type="caution">
    <text evidence="3">The sequence shown here is derived from an EMBL/GenBank/DDBJ whole genome shotgun (WGS) entry which is preliminary data.</text>
</comment>
<dbReference type="PANTHER" id="PTHR42760:SF40">
    <property type="entry name" value="3-OXOACYL-[ACYL-CARRIER-PROTEIN] REDUCTASE, CHLOROPLASTIC"/>
    <property type="match status" value="1"/>
</dbReference>
<evidence type="ECO:0008006" key="4">
    <source>
        <dbReference type="Google" id="ProtNLM"/>
    </source>
</evidence>
<feature type="non-terminal residue" evidence="3">
    <location>
        <position position="1"/>
    </location>
</feature>
<dbReference type="PANTHER" id="PTHR42760">
    <property type="entry name" value="SHORT-CHAIN DEHYDROGENASES/REDUCTASES FAMILY MEMBER"/>
    <property type="match status" value="1"/>
</dbReference>
<dbReference type="InterPro" id="IPR020904">
    <property type="entry name" value="Sc_DH/Rdtase_CS"/>
</dbReference>
<dbReference type="FunFam" id="3.40.50.720:FF:000173">
    <property type="entry name" value="3-oxoacyl-[acyl-carrier protein] reductase"/>
    <property type="match status" value="1"/>
</dbReference>
<proteinExistence type="inferred from homology"/>
<sequence>DNIVLMLTDEDWDLVLKVNLKSAFIGIRAAGKIMMRQRSGSIINMSSYSGLEGNRGQANYAASKAGMLGLMKSAAKELAKRNVRVNAIAPGFIETDMTDALPQQAKDMALAQIPMNRMGQTLDVAKAVEFLASEASSYITGQVISVDGGMHM</sequence>
<organism evidence="3">
    <name type="scientific">marine sediment metagenome</name>
    <dbReference type="NCBI Taxonomy" id="412755"/>
    <lineage>
        <taxon>unclassified sequences</taxon>
        <taxon>metagenomes</taxon>
        <taxon>ecological metagenomes</taxon>
    </lineage>
</organism>
<evidence type="ECO:0000256" key="2">
    <source>
        <dbReference type="ARBA" id="ARBA00023002"/>
    </source>
</evidence>
<gene>
    <name evidence="3" type="ORF">LCGC14_2902120</name>
</gene>
<name>A0A0F8YFZ9_9ZZZZ</name>
<dbReference type="SUPFAM" id="SSF51735">
    <property type="entry name" value="NAD(P)-binding Rossmann-fold domains"/>
    <property type="match status" value="1"/>
</dbReference>
<comment type="similarity">
    <text evidence="1">Belongs to the short-chain dehydrogenases/reductases (SDR) family.</text>
</comment>
<dbReference type="PRINTS" id="PR00080">
    <property type="entry name" value="SDRFAMILY"/>
</dbReference>
<dbReference type="InterPro" id="IPR036291">
    <property type="entry name" value="NAD(P)-bd_dom_sf"/>
</dbReference>
<dbReference type="GO" id="GO:0030497">
    <property type="term" value="P:fatty acid elongation"/>
    <property type="evidence" value="ECO:0007669"/>
    <property type="project" value="TreeGrafter"/>
</dbReference>
<dbReference type="AlphaFoldDB" id="A0A0F8YFZ9"/>